<evidence type="ECO:0000313" key="1">
    <source>
        <dbReference type="EMBL" id="MBV4359985.1"/>
    </source>
</evidence>
<comment type="caution">
    <text evidence="1">The sequence shown here is derived from an EMBL/GenBank/DDBJ whole genome shotgun (WGS) entry which is preliminary data.</text>
</comment>
<dbReference type="Proteomes" id="UP000812270">
    <property type="component" value="Unassembled WGS sequence"/>
</dbReference>
<accession>A0A9E2W4N3</accession>
<evidence type="ECO:0008006" key="3">
    <source>
        <dbReference type="Google" id="ProtNLM"/>
    </source>
</evidence>
<proteinExistence type="predicted"/>
<reference evidence="1" key="1">
    <citation type="submission" date="2021-06" db="EMBL/GenBank/DDBJ databases">
        <authorList>
            <person name="Huq M.A."/>
        </authorList>
    </citation>
    <scope>NUCLEOTIDE SEQUENCE</scope>
    <source>
        <strain evidence="1">MAH-26</strain>
    </source>
</reference>
<gene>
    <name evidence="1" type="ORF">KTO63_22660</name>
</gene>
<name>A0A9E2W4N3_9BACT</name>
<dbReference type="RefSeq" id="WP_217794240.1">
    <property type="nucleotide sequence ID" value="NZ_JAHSPG010000016.1"/>
</dbReference>
<dbReference type="AlphaFoldDB" id="A0A9E2W4N3"/>
<organism evidence="1 2">
    <name type="scientific">Pinibacter aurantiacus</name>
    <dbReference type="NCBI Taxonomy" id="2851599"/>
    <lineage>
        <taxon>Bacteria</taxon>
        <taxon>Pseudomonadati</taxon>
        <taxon>Bacteroidota</taxon>
        <taxon>Chitinophagia</taxon>
        <taxon>Chitinophagales</taxon>
        <taxon>Chitinophagaceae</taxon>
        <taxon>Pinibacter</taxon>
    </lineage>
</organism>
<sequence length="163" mass="18601">MDKSLEIIKDKIENIGSAIMYSVPDTVLKLPTQIVNTLCIDELGHLWFLVPRPVQHVALFDRIFPVKLSYFKKGINTSLSINGLGEMILDPEVINTVTCIDDELREKARDKYMLVRIKIEGVEMFEPTARKNNVWAAVSNFFMETLFPFHNPSRGVVEYKIAG</sequence>
<keyword evidence="2" id="KW-1185">Reference proteome</keyword>
<dbReference type="EMBL" id="JAHSPG010000016">
    <property type="protein sequence ID" value="MBV4359985.1"/>
    <property type="molecule type" value="Genomic_DNA"/>
</dbReference>
<evidence type="ECO:0000313" key="2">
    <source>
        <dbReference type="Proteomes" id="UP000812270"/>
    </source>
</evidence>
<protein>
    <recommendedName>
        <fullName evidence="3">General stress protein FMN-binding split barrel domain-containing protein</fullName>
    </recommendedName>
</protein>